<dbReference type="SUPFAM" id="SSF51283">
    <property type="entry name" value="dUTPase-like"/>
    <property type="match status" value="1"/>
</dbReference>
<dbReference type="AlphaFoldDB" id="A0A8B9FEZ6"/>
<evidence type="ECO:0000256" key="2">
    <source>
        <dbReference type="ARBA" id="ARBA00022750"/>
    </source>
</evidence>
<dbReference type="PANTHER" id="PTHR19422:SF123">
    <property type="entry name" value="RT1 CLASS I, LOCUS CE15"/>
    <property type="match status" value="1"/>
</dbReference>
<evidence type="ECO:0000259" key="4">
    <source>
        <dbReference type="Pfam" id="PF00692"/>
    </source>
</evidence>
<dbReference type="GO" id="GO:0004190">
    <property type="term" value="F:aspartic-type endopeptidase activity"/>
    <property type="evidence" value="ECO:0007669"/>
    <property type="project" value="UniProtKB-KW"/>
</dbReference>
<organism evidence="5 6">
    <name type="scientific">Amazona collaria</name>
    <name type="common">yellow-billed parrot</name>
    <dbReference type="NCBI Taxonomy" id="241587"/>
    <lineage>
        <taxon>Eukaryota</taxon>
        <taxon>Metazoa</taxon>
        <taxon>Chordata</taxon>
        <taxon>Craniata</taxon>
        <taxon>Vertebrata</taxon>
        <taxon>Euteleostomi</taxon>
        <taxon>Archelosauria</taxon>
        <taxon>Archosauria</taxon>
        <taxon>Dinosauria</taxon>
        <taxon>Saurischia</taxon>
        <taxon>Theropoda</taxon>
        <taxon>Coelurosauria</taxon>
        <taxon>Aves</taxon>
        <taxon>Neognathae</taxon>
        <taxon>Neoaves</taxon>
        <taxon>Telluraves</taxon>
        <taxon>Australaves</taxon>
        <taxon>Psittaciformes</taxon>
        <taxon>Psittacidae</taxon>
        <taxon>Amazona</taxon>
    </lineage>
</organism>
<keyword evidence="2" id="KW-0064">Aspartyl protease</keyword>
<name>A0A8B9FEZ6_9PSIT</name>
<keyword evidence="6" id="KW-1185">Reference proteome</keyword>
<dbReference type="Pfam" id="PF00692">
    <property type="entry name" value="dUTPase"/>
    <property type="match status" value="1"/>
</dbReference>
<dbReference type="InterPro" id="IPR029054">
    <property type="entry name" value="dUTPase-like"/>
</dbReference>
<dbReference type="InterPro" id="IPR051592">
    <property type="entry name" value="HERV-K_Pro_peptidase_A2"/>
</dbReference>
<keyword evidence="1" id="KW-0645">Protease</keyword>
<evidence type="ECO:0000313" key="6">
    <source>
        <dbReference type="Proteomes" id="UP000694522"/>
    </source>
</evidence>
<dbReference type="PANTHER" id="PTHR19422">
    <property type="entry name" value="GAG RETROVIRAL POLYPROTEIN"/>
    <property type="match status" value="1"/>
</dbReference>
<dbReference type="Gene3D" id="2.70.40.10">
    <property type="match status" value="1"/>
</dbReference>
<keyword evidence="3" id="KW-0378">Hydrolase</keyword>
<dbReference type="Proteomes" id="UP000694522">
    <property type="component" value="Unplaced"/>
</dbReference>
<protein>
    <recommendedName>
        <fullName evidence="4">dUTPase-like domain-containing protein</fullName>
    </recommendedName>
</protein>
<dbReference type="InterPro" id="IPR033704">
    <property type="entry name" value="dUTPase_trimeric"/>
</dbReference>
<dbReference type="Ensembl" id="ENSACOT00000007878.1">
    <property type="protein sequence ID" value="ENSACOP00000007611.1"/>
    <property type="gene ID" value="ENSACOG00000005351.1"/>
</dbReference>
<dbReference type="GO" id="GO:0006226">
    <property type="term" value="P:dUMP biosynthetic process"/>
    <property type="evidence" value="ECO:0007669"/>
    <property type="project" value="UniProtKB-UniPathway"/>
</dbReference>
<feature type="domain" description="dUTPase-like" evidence="4">
    <location>
        <begin position="26"/>
        <end position="140"/>
    </location>
</feature>
<reference evidence="5" key="2">
    <citation type="submission" date="2025-09" db="UniProtKB">
        <authorList>
            <consortium name="Ensembl"/>
        </authorList>
    </citation>
    <scope>IDENTIFICATION</scope>
</reference>
<dbReference type="CDD" id="cd07557">
    <property type="entry name" value="trimeric_dUTPase"/>
    <property type="match status" value="1"/>
</dbReference>
<reference evidence="5" key="1">
    <citation type="submission" date="2025-08" db="UniProtKB">
        <authorList>
            <consortium name="Ensembl"/>
        </authorList>
    </citation>
    <scope>IDENTIFICATION</scope>
</reference>
<evidence type="ECO:0000313" key="5">
    <source>
        <dbReference type="Ensembl" id="ENSACOP00000007611.1"/>
    </source>
</evidence>
<dbReference type="GO" id="GO:0006508">
    <property type="term" value="P:proteolysis"/>
    <property type="evidence" value="ECO:0007669"/>
    <property type="project" value="UniProtKB-KW"/>
</dbReference>
<sequence>MIRFGLHLHLCSRDLQSRTANLSIASATVGSAGVDLATAVDITLTSTEVVVIDSDQKGPLGHGLSALLIGRSSVSRKGIFVVPGLIDSDYHGVIKIMLYTLTPPLTIPAKSKIAQLIPFQACVPKAQTRERGQGGFGSTGTLEIMLFQKNQENGVCSMICEL</sequence>
<dbReference type="UniPathway" id="UPA00610">
    <property type="reaction ID" value="UER00666"/>
</dbReference>
<accession>A0A8B9FEZ6</accession>
<dbReference type="InterPro" id="IPR036157">
    <property type="entry name" value="dUTPase-like_sf"/>
</dbReference>
<evidence type="ECO:0000256" key="3">
    <source>
        <dbReference type="ARBA" id="ARBA00022801"/>
    </source>
</evidence>
<proteinExistence type="predicted"/>
<evidence type="ECO:0000256" key="1">
    <source>
        <dbReference type="ARBA" id="ARBA00022670"/>
    </source>
</evidence>